<dbReference type="InterPro" id="IPR006043">
    <property type="entry name" value="NCS2"/>
</dbReference>
<accession>A0A7E4VVC8</accession>
<evidence type="ECO:0000256" key="3">
    <source>
        <dbReference type="ARBA" id="ARBA00022692"/>
    </source>
</evidence>
<dbReference type="Proteomes" id="UP000492821">
    <property type="component" value="Unassembled WGS sequence"/>
</dbReference>
<evidence type="ECO:0000256" key="4">
    <source>
        <dbReference type="ARBA" id="ARBA00022989"/>
    </source>
</evidence>
<evidence type="ECO:0000256" key="2">
    <source>
        <dbReference type="ARBA" id="ARBA00008821"/>
    </source>
</evidence>
<keyword evidence="5 6" id="KW-0472">Membrane</keyword>
<organism evidence="7 8">
    <name type="scientific">Panagrellus redivivus</name>
    <name type="common">Microworm</name>
    <dbReference type="NCBI Taxonomy" id="6233"/>
    <lineage>
        <taxon>Eukaryota</taxon>
        <taxon>Metazoa</taxon>
        <taxon>Ecdysozoa</taxon>
        <taxon>Nematoda</taxon>
        <taxon>Chromadorea</taxon>
        <taxon>Rhabditida</taxon>
        <taxon>Tylenchina</taxon>
        <taxon>Panagrolaimomorpha</taxon>
        <taxon>Panagrolaimoidea</taxon>
        <taxon>Panagrolaimidae</taxon>
        <taxon>Panagrellus</taxon>
    </lineage>
</organism>
<feature type="transmembrane region" description="Helical" evidence="6">
    <location>
        <begin position="389"/>
        <end position="410"/>
    </location>
</feature>
<sequence>MALPRSGLTEISLDNNHSESIKIKYPPKRRKFFRADDPIPWHLACLFGFQQVMVCVSALLVVPFWVADLVCPGQDINLVKVRLISSTFICSGINTIIQTFFGMRLALLQGTAFAYVPSIIAYVSLDGNTCNATAQDYVPPEVYESKLAVIQGCLIASSVVPMLIAATGLVGRLTKFIGPITVSPLILLLMISTMDNTVERMEKHWVAIIQAATLFATTLYLAEVRVPLPGLRDGKFYWYRVHVFGQYPYLIAIIISWVFCVFLTVTNLVGPDSEARTDKAINILAIQNAPWVRVPYPGQFGAPKFHLGLFFGFLVSAMASVIESVGDYHAIARISQERSPPSHAINRGIFAEGFGSFISGLLGPGVGLTTHTENIGVIGITKVASRTTLMVAGVWLILLGMFTKVGAVLSTIPDPLVGGVLASSMAMVSGVAIANTQSVDLKNSRNMGIIGFALVCGLVIPKYFVRHPIVTGIVELDQALQVILTLQMFIGALVACILDNTVPGATREERGLRERGQAHDLGPNNRDIYLYTPLLQNFIDNQKWLQMFPMTPKSKKGGSSNRVGDVDF</sequence>
<keyword evidence="3 6" id="KW-0812">Transmembrane</keyword>
<protein>
    <submittedName>
        <fullName evidence="8">Xanthine/uracil permease family protein</fullName>
    </submittedName>
</protein>
<dbReference type="Pfam" id="PF00860">
    <property type="entry name" value="Xan_ur_permease"/>
    <property type="match status" value="1"/>
</dbReference>
<feature type="transmembrane region" description="Helical" evidence="6">
    <location>
        <begin position="305"/>
        <end position="326"/>
    </location>
</feature>
<dbReference type="PANTHER" id="PTHR11119">
    <property type="entry name" value="XANTHINE-URACIL / VITAMIN C PERMEASE FAMILY MEMBER"/>
    <property type="match status" value="1"/>
</dbReference>
<evidence type="ECO:0000256" key="6">
    <source>
        <dbReference type="SAM" id="Phobius"/>
    </source>
</evidence>
<keyword evidence="7" id="KW-1185">Reference proteome</keyword>
<dbReference type="NCBIfam" id="NF037981">
    <property type="entry name" value="NCS2_1"/>
    <property type="match status" value="1"/>
</dbReference>
<evidence type="ECO:0000313" key="7">
    <source>
        <dbReference type="Proteomes" id="UP000492821"/>
    </source>
</evidence>
<reference evidence="7" key="1">
    <citation type="journal article" date="2013" name="Genetics">
        <title>The draft genome and transcriptome of Panagrellus redivivus are shaped by the harsh demands of a free-living lifestyle.</title>
        <authorList>
            <person name="Srinivasan J."/>
            <person name="Dillman A.R."/>
            <person name="Macchietto M.G."/>
            <person name="Heikkinen L."/>
            <person name="Lakso M."/>
            <person name="Fracchia K.M."/>
            <person name="Antoshechkin I."/>
            <person name="Mortazavi A."/>
            <person name="Wong G."/>
            <person name="Sternberg P.W."/>
        </authorList>
    </citation>
    <scope>NUCLEOTIDE SEQUENCE [LARGE SCALE GENOMIC DNA]</scope>
    <source>
        <strain evidence="7">MT8872</strain>
    </source>
</reference>
<dbReference type="GO" id="GO:0016020">
    <property type="term" value="C:membrane"/>
    <property type="evidence" value="ECO:0007669"/>
    <property type="project" value="UniProtKB-SubCell"/>
</dbReference>
<keyword evidence="4 6" id="KW-1133">Transmembrane helix</keyword>
<feature type="transmembrane region" description="Helical" evidence="6">
    <location>
        <begin position="104"/>
        <end position="125"/>
    </location>
</feature>
<feature type="transmembrane region" description="Helical" evidence="6">
    <location>
        <begin position="479"/>
        <end position="498"/>
    </location>
</feature>
<feature type="transmembrane region" description="Helical" evidence="6">
    <location>
        <begin position="205"/>
        <end position="226"/>
    </location>
</feature>
<dbReference type="AlphaFoldDB" id="A0A7E4VVC8"/>
<feature type="transmembrane region" description="Helical" evidence="6">
    <location>
        <begin position="416"/>
        <end position="434"/>
    </location>
</feature>
<proteinExistence type="inferred from homology"/>
<dbReference type="WBParaSite" id="Pan_g372.t1">
    <property type="protein sequence ID" value="Pan_g372.t1"/>
    <property type="gene ID" value="Pan_g372"/>
</dbReference>
<evidence type="ECO:0000313" key="8">
    <source>
        <dbReference type="WBParaSite" id="Pan_g372.t1"/>
    </source>
</evidence>
<reference evidence="8" key="2">
    <citation type="submission" date="2020-10" db="UniProtKB">
        <authorList>
            <consortium name="WormBaseParasite"/>
        </authorList>
    </citation>
    <scope>IDENTIFICATION</scope>
</reference>
<feature type="transmembrane region" description="Helical" evidence="6">
    <location>
        <begin position="145"/>
        <end position="164"/>
    </location>
</feature>
<feature type="transmembrane region" description="Helical" evidence="6">
    <location>
        <begin position="39"/>
        <end position="66"/>
    </location>
</feature>
<feature type="transmembrane region" description="Helical" evidence="6">
    <location>
        <begin position="78"/>
        <end position="97"/>
    </location>
</feature>
<feature type="transmembrane region" description="Helical" evidence="6">
    <location>
        <begin position="247"/>
        <end position="269"/>
    </location>
</feature>
<feature type="transmembrane region" description="Helical" evidence="6">
    <location>
        <begin position="176"/>
        <end position="193"/>
    </location>
</feature>
<feature type="transmembrane region" description="Helical" evidence="6">
    <location>
        <begin position="446"/>
        <end position="464"/>
    </location>
</feature>
<evidence type="ECO:0000256" key="5">
    <source>
        <dbReference type="ARBA" id="ARBA00023136"/>
    </source>
</evidence>
<dbReference type="GO" id="GO:0022857">
    <property type="term" value="F:transmembrane transporter activity"/>
    <property type="evidence" value="ECO:0007669"/>
    <property type="project" value="InterPro"/>
</dbReference>
<comment type="subcellular location">
    <subcellularLocation>
        <location evidence="1">Membrane</location>
        <topology evidence="1">Multi-pass membrane protein</topology>
    </subcellularLocation>
</comment>
<comment type="similarity">
    <text evidence="2">Belongs to the nucleobase:cation symporter-2 (NCS2) (TC 2.A.40) family.</text>
</comment>
<evidence type="ECO:0000256" key="1">
    <source>
        <dbReference type="ARBA" id="ARBA00004141"/>
    </source>
</evidence>
<name>A0A7E4VVC8_PANRE</name>